<evidence type="ECO:0000313" key="6">
    <source>
        <dbReference type="Proteomes" id="UP000838412"/>
    </source>
</evidence>
<dbReference type="AlphaFoldDB" id="A0A8J9Z9X0"/>
<dbReference type="Gene3D" id="3.90.1410.10">
    <property type="entry name" value="set domain protein methyltransferase, domain 1"/>
    <property type="match status" value="1"/>
</dbReference>
<keyword evidence="6" id="KW-1185">Reference proteome</keyword>
<gene>
    <name evidence="5" type="primary">SETD4</name>
    <name evidence="5" type="ORF">BLAG_LOCUS10652</name>
</gene>
<name>A0A8J9Z9X0_BRALA</name>
<organism evidence="5 6">
    <name type="scientific">Branchiostoma lanceolatum</name>
    <name type="common">Common lancelet</name>
    <name type="synonym">Amphioxus lanceolatum</name>
    <dbReference type="NCBI Taxonomy" id="7740"/>
    <lineage>
        <taxon>Eukaryota</taxon>
        <taxon>Metazoa</taxon>
        <taxon>Chordata</taxon>
        <taxon>Cephalochordata</taxon>
        <taxon>Leptocardii</taxon>
        <taxon>Amphioxiformes</taxon>
        <taxon>Branchiostomatidae</taxon>
        <taxon>Branchiostoma</taxon>
    </lineage>
</organism>
<evidence type="ECO:0000256" key="3">
    <source>
        <dbReference type="ARBA" id="ARBA00022691"/>
    </source>
</evidence>
<dbReference type="SUPFAM" id="SSF81822">
    <property type="entry name" value="RuBisCo LSMT C-terminal, substrate-binding domain"/>
    <property type="match status" value="1"/>
</dbReference>
<dbReference type="PANTHER" id="PTHR13271:SF151">
    <property type="entry name" value="SET DOMAIN-CONTAINING PROTEIN 4"/>
    <property type="match status" value="1"/>
</dbReference>
<dbReference type="InterPro" id="IPR015353">
    <property type="entry name" value="Rubisco_LSMT_subst-bd"/>
</dbReference>
<evidence type="ECO:0000256" key="1">
    <source>
        <dbReference type="ARBA" id="ARBA00022603"/>
    </source>
</evidence>
<evidence type="ECO:0000256" key="2">
    <source>
        <dbReference type="ARBA" id="ARBA00022679"/>
    </source>
</evidence>
<keyword evidence="2" id="KW-0808">Transferase</keyword>
<dbReference type="CDD" id="cd19177">
    <property type="entry name" value="SET_SETD4"/>
    <property type="match status" value="1"/>
</dbReference>
<dbReference type="InterPro" id="IPR046341">
    <property type="entry name" value="SET_dom_sf"/>
</dbReference>
<dbReference type="InterPro" id="IPR050600">
    <property type="entry name" value="SETD3_SETD6_MTase"/>
</dbReference>
<dbReference type="SUPFAM" id="SSF82199">
    <property type="entry name" value="SET domain"/>
    <property type="match status" value="1"/>
</dbReference>
<dbReference type="FunFam" id="3.90.1410.10:FF:000002">
    <property type="entry name" value="SET domain-containing protein 4 isoform X1"/>
    <property type="match status" value="1"/>
</dbReference>
<dbReference type="InterPro" id="IPR044429">
    <property type="entry name" value="SETD4_SET"/>
</dbReference>
<dbReference type="GO" id="GO:0016279">
    <property type="term" value="F:protein-lysine N-methyltransferase activity"/>
    <property type="evidence" value="ECO:0007669"/>
    <property type="project" value="InterPro"/>
</dbReference>
<reference evidence="5" key="1">
    <citation type="submission" date="2022-01" db="EMBL/GenBank/DDBJ databases">
        <authorList>
            <person name="Braso-Vives M."/>
        </authorList>
    </citation>
    <scope>NUCLEOTIDE SEQUENCE</scope>
</reference>
<dbReference type="EMBL" id="OV696702">
    <property type="protein sequence ID" value="CAH1249611.1"/>
    <property type="molecule type" value="Genomic_DNA"/>
</dbReference>
<feature type="domain" description="Rubisco LSMT substrate-binding" evidence="4">
    <location>
        <begin position="340"/>
        <end position="433"/>
    </location>
</feature>
<keyword evidence="3" id="KW-0949">S-adenosyl-L-methionine</keyword>
<accession>A0A8J9Z9X0</accession>
<evidence type="ECO:0000313" key="5">
    <source>
        <dbReference type="EMBL" id="CAH1249611.1"/>
    </source>
</evidence>
<dbReference type="Gene3D" id="3.90.1420.10">
    <property type="entry name" value="Rubisco LSMT, substrate-binding domain"/>
    <property type="match status" value="1"/>
</dbReference>
<protein>
    <submittedName>
        <fullName evidence="5">SETD4 protein</fullName>
    </submittedName>
</protein>
<dbReference type="Proteomes" id="UP000838412">
    <property type="component" value="Chromosome 17"/>
</dbReference>
<dbReference type="GO" id="GO:0032259">
    <property type="term" value="P:methylation"/>
    <property type="evidence" value="ECO:0007669"/>
    <property type="project" value="UniProtKB-KW"/>
</dbReference>
<dbReference type="Pfam" id="PF09273">
    <property type="entry name" value="Rubis-subs-bind"/>
    <property type="match status" value="1"/>
</dbReference>
<proteinExistence type="predicted"/>
<evidence type="ECO:0000259" key="4">
    <source>
        <dbReference type="Pfam" id="PF09273"/>
    </source>
</evidence>
<dbReference type="InterPro" id="IPR036464">
    <property type="entry name" value="Rubisco_LSMT_subst-bd_sf"/>
</dbReference>
<keyword evidence="1" id="KW-0489">Methyltransferase</keyword>
<sequence length="448" mass="52362">MAGKRGRTWRRRGLHKRENRPVSLAHEEHYIRFFRFLKKNGFNGFFLRPALFPDTGRGLMVPRRIKRYQTMMKMPEHLILSTRTVLDSVLGPYIENAEPQLSTIQAITTFLIYQKHLGETSFWKPYLDVLPKDYTHPVYFGEEDFLYLPHSLRANVKAKKQECIKSFEELKPFFPSLEPLLPEWEDIFTFDAFRWAWCTVKTRSLYVDDKGSTVLRNLDKSGLGVTSLVPMVDLLNHSHSARTGLLIKKSCKAGNYFYTVTAEEDYRRGDQVLFCYRRADNQTLLLNYGFVLPDNHLDLIKFFLVKDIIGILELMPFVEEDPKFRRRKVLLIATKYTASDLTCDYRGVSRTLLTVMRILVCDSEDRPLFKKVLADDLPWDHPVAVQARSLARELLERRLMSYGIMDDEAILQESNTPVRQLVVAMRNEEKKILQKGLKSLTKNNERHN</sequence>
<dbReference type="OrthoDB" id="341421at2759"/>
<dbReference type="PANTHER" id="PTHR13271">
    <property type="entry name" value="UNCHARACTERIZED PUTATIVE METHYLTRANSFERASE"/>
    <property type="match status" value="1"/>
</dbReference>